<sequence>MRMIFGLVLLVGLALAGAAVWMVQGYVSQAQVEVAREKATRIKLGELIDVYVVTKTMPYGVPITKDDVKLATFPVKSLAKGAFLTEESLFPGDYKQPRYVLRQMEKLEPILAVKVTEPGADIGLTSRLSKGKRAFAIKVDVASGVSGFVQPSDNVDIYWTGSTQESRSNFTQLIETGVKVVAVDQAANSDRSAGTAMIARTVTVEATPQQVARLAQAQATGSLSLSLVGAGDETIVENVEVDSADLLGIQTTAPVKVERERECTIKTRRGADVVEMPIPCTN</sequence>
<dbReference type="InterPro" id="IPR017592">
    <property type="entry name" value="Pilus_assmbl_Flp-typ_CpaB"/>
</dbReference>
<accession>A0A4V1E192</accession>
<dbReference type="KEGG" id="pseb:EOK75_16445"/>
<protein>
    <submittedName>
        <fullName evidence="2">Flp pilus assembly protein CpaB</fullName>
    </submittedName>
</protein>
<keyword evidence="2" id="KW-0614">Plasmid</keyword>
<evidence type="ECO:0000313" key="3">
    <source>
        <dbReference type="Proteomes" id="UP000298631"/>
    </source>
</evidence>
<organism evidence="2 3">
    <name type="scientific">Pseudorhodobacter turbinis</name>
    <dbReference type="NCBI Taxonomy" id="2500533"/>
    <lineage>
        <taxon>Bacteria</taxon>
        <taxon>Pseudomonadati</taxon>
        <taxon>Pseudomonadota</taxon>
        <taxon>Alphaproteobacteria</taxon>
        <taxon>Rhodobacterales</taxon>
        <taxon>Paracoccaceae</taxon>
        <taxon>Pseudorhodobacter</taxon>
    </lineage>
</organism>
<dbReference type="InterPro" id="IPR031571">
    <property type="entry name" value="RcpC_dom"/>
</dbReference>
<geneLocation type="plasmid" evidence="2 3">
    <name>unnamed1</name>
</geneLocation>
<dbReference type="RefSeq" id="WP_137195122.1">
    <property type="nucleotide sequence ID" value="NZ_CP039965.1"/>
</dbReference>
<dbReference type="CDD" id="cd11614">
    <property type="entry name" value="SAF_CpaB_FlgA_like"/>
    <property type="match status" value="1"/>
</dbReference>
<feature type="domain" description="Flp pilus assembly protein RcpC/CpaB" evidence="1">
    <location>
        <begin position="124"/>
        <end position="227"/>
    </location>
</feature>
<reference evidence="2 3" key="1">
    <citation type="submission" date="2019-05" db="EMBL/GenBank/DDBJ databases">
        <title>Pseudorhodobacter turbinis sp. nov., isolated from the gut of the Korean turban shell.</title>
        <authorList>
            <person name="Jeong Y.-S."/>
            <person name="Kang W.-R."/>
            <person name="Bae J.-W."/>
        </authorList>
    </citation>
    <scope>NUCLEOTIDE SEQUENCE [LARGE SCALE GENOMIC DNA]</scope>
    <source>
        <strain evidence="2 3">S12M18</strain>
        <plasmid evidence="2 3">unnamed1</plasmid>
    </source>
</reference>
<proteinExistence type="predicted"/>
<dbReference type="Proteomes" id="UP000298631">
    <property type="component" value="Plasmid unnamed1"/>
</dbReference>
<dbReference type="NCBIfam" id="TIGR03177">
    <property type="entry name" value="pilus_cpaB"/>
    <property type="match status" value="1"/>
</dbReference>
<evidence type="ECO:0000313" key="2">
    <source>
        <dbReference type="EMBL" id="QCO57324.1"/>
    </source>
</evidence>
<evidence type="ECO:0000259" key="1">
    <source>
        <dbReference type="Pfam" id="PF16976"/>
    </source>
</evidence>
<keyword evidence="3" id="KW-1185">Reference proteome</keyword>
<dbReference type="Pfam" id="PF16976">
    <property type="entry name" value="RcpC"/>
    <property type="match status" value="1"/>
</dbReference>
<name>A0A4V1E192_9RHOB</name>
<dbReference type="EMBL" id="CP039965">
    <property type="protein sequence ID" value="QCO57324.1"/>
    <property type="molecule type" value="Genomic_DNA"/>
</dbReference>
<gene>
    <name evidence="2" type="primary">cpaB</name>
    <name evidence="2" type="ORF">EOK75_16445</name>
</gene>
<dbReference type="OrthoDB" id="163768at2"/>
<dbReference type="AlphaFoldDB" id="A0A4V1E192"/>